<dbReference type="Proteomes" id="UP001589692">
    <property type="component" value="Unassembled WGS sequence"/>
</dbReference>
<dbReference type="RefSeq" id="WP_377266155.1">
    <property type="nucleotide sequence ID" value="NZ_JBHMAA010000077.1"/>
</dbReference>
<evidence type="ECO:0000256" key="3">
    <source>
        <dbReference type="RuleBase" id="RU004514"/>
    </source>
</evidence>
<dbReference type="PANTHER" id="PTHR10146:SF14">
    <property type="entry name" value="PYRIDOXAL PHOSPHATE HOMEOSTASIS PROTEIN"/>
    <property type="match status" value="1"/>
</dbReference>
<evidence type="ECO:0000313" key="5">
    <source>
        <dbReference type="EMBL" id="MFB9953364.1"/>
    </source>
</evidence>
<evidence type="ECO:0000259" key="4">
    <source>
        <dbReference type="Pfam" id="PF01168"/>
    </source>
</evidence>
<dbReference type="NCBIfam" id="TIGR00044">
    <property type="entry name" value="YggS family pyridoxal phosphate-dependent enzyme"/>
    <property type="match status" value="1"/>
</dbReference>
<dbReference type="HAMAP" id="MF_02087">
    <property type="entry name" value="PLP_homeostasis"/>
    <property type="match status" value="1"/>
</dbReference>
<reference evidence="5 6" key="1">
    <citation type="submission" date="2024-09" db="EMBL/GenBank/DDBJ databases">
        <authorList>
            <person name="Sun Q."/>
            <person name="Mori K."/>
        </authorList>
    </citation>
    <scope>NUCLEOTIDE SEQUENCE [LARGE SCALE GENOMIC DNA]</scope>
    <source>
        <strain evidence="5 6">TBRC 4938</strain>
    </source>
</reference>
<keyword evidence="1 2" id="KW-0663">Pyridoxal phosphate</keyword>
<comment type="similarity">
    <text evidence="2 3">Belongs to the pyridoxal phosphate-binding protein YggS/PROSC family.</text>
</comment>
<evidence type="ECO:0000256" key="2">
    <source>
        <dbReference type="HAMAP-Rule" id="MF_02087"/>
    </source>
</evidence>
<dbReference type="InterPro" id="IPR029066">
    <property type="entry name" value="PLP-binding_barrel"/>
</dbReference>
<comment type="function">
    <text evidence="2">Pyridoxal 5'-phosphate (PLP)-binding protein, which is involved in PLP homeostasis.</text>
</comment>
<feature type="modified residue" description="N6-(pyridoxal phosphate)lysine" evidence="2">
    <location>
        <position position="35"/>
    </location>
</feature>
<proteinExistence type="inferred from homology"/>
<accession>A0ABV6ATC9</accession>
<dbReference type="CDD" id="cd00635">
    <property type="entry name" value="PLPDE_III_YBL036c_like"/>
    <property type="match status" value="1"/>
</dbReference>
<comment type="caution">
    <text evidence="5">The sequence shown here is derived from an EMBL/GenBank/DDBJ whole genome shotgun (WGS) entry which is preliminary data.</text>
</comment>
<protein>
    <recommendedName>
        <fullName evidence="2">Pyridoxal phosphate homeostasis protein</fullName>
        <shortName evidence="2">PLP homeostasis protein</shortName>
    </recommendedName>
</protein>
<evidence type="ECO:0000256" key="1">
    <source>
        <dbReference type="ARBA" id="ARBA00022898"/>
    </source>
</evidence>
<dbReference type="Gene3D" id="3.20.20.10">
    <property type="entry name" value="Alanine racemase"/>
    <property type="match status" value="1"/>
</dbReference>
<feature type="domain" description="Alanine racemase N-terminal" evidence="4">
    <location>
        <begin position="9"/>
        <end position="218"/>
    </location>
</feature>
<name>A0ABV6ATC9_9HYPH</name>
<dbReference type="SUPFAM" id="SSF51419">
    <property type="entry name" value="PLP-binding barrel"/>
    <property type="match status" value="1"/>
</dbReference>
<dbReference type="InterPro" id="IPR001608">
    <property type="entry name" value="Ala_racemase_N"/>
</dbReference>
<dbReference type="PIRSF" id="PIRSF004848">
    <property type="entry name" value="YBL036c_PLPDEIII"/>
    <property type="match status" value="1"/>
</dbReference>
<dbReference type="PANTHER" id="PTHR10146">
    <property type="entry name" value="PROLINE SYNTHETASE CO-TRANSCRIBED BACTERIAL HOMOLOG PROTEIN"/>
    <property type="match status" value="1"/>
</dbReference>
<gene>
    <name evidence="5" type="ORF">ACFFP0_31385</name>
</gene>
<dbReference type="Pfam" id="PF01168">
    <property type="entry name" value="Ala_racemase_N"/>
    <property type="match status" value="1"/>
</dbReference>
<organism evidence="5 6">
    <name type="scientific">Rhizobium puerariae</name>
    <dbReference type="NCBI Taxonomy" id="1585791"/>
    <lineage>
        <taxon>Bacteria</taxon>
        <taxon>Pseudomonadati</taxon>
        <taxon>Pseudomonadota</taxon>
        <taxon>Alphaproteobacteria</taxon>
        <taxon>Hyphomicrobiales</taxon>
        <taxon>Rhizobiaceae</taxon>
        <taxon>Rhizobium/Agrobacterium group</taxon>
        <taxon>Rhizobium</taxon>
    </lineage>
</organism>
<evidence type="ECO:0000313" key="6">
    <source>
        <dbReference type="Proteomes" id="UP001589692"/>
    </source>
</evidence>
<keyword evidence="6" id="KW-1185">Reference proteome</keyword>
<dbReference type="InterPro" id="IPR011078">
    <property type="entry name" value="PyrdxlP_homeostasis"/>
</dbReference>
<sequence length="219" mass="23784">MSVEQRLQDVRERIGAAERQAKRPKGSVTLVAVSKTFDAEHIRPVIAAGQRVFGENRVQESQGKWPGLKAETPNIELHLIGPLQSNKAADAVALFDVIETVDREKIARALADEMKKQGVTLRLYVQVNTGLEPQKAGIEPKRTAAFVEFCRKELGLTIEGLMCIPPAEENPGPHFALLAKLARESAVERLSIGMSGDFETAIAFGATSVRVGSAIFGAR</sequence>
<dbReference type="EMBL" id="JBHMAA010000077">
    <property type="protein sequence ID" value="MFB9953364.1"/>
    <property type="molecule type" value="Genomic_DNA"/>
</dbReference>